<organism evidence="9 10">
    <name type="scientific">Talaromyces proteolyticus</name>
    <dbReference type="NCBI Taxonomy" id="1131652"/>
    <lineage>
        <taxon>Eukaryota</taxon>
        <taxon>Fungi</taxon>
        <taxon>Dikarya</taxon>
        <taxon>Ascomycota</taxon>
        <taxon>Pezizomycotina</taxon>
        <taxon>Eurotiomycetes</taxon>
        <taxon>Eurotiomycetidae</taxon>
        <taxon>Eurotiales</taxon>
        <taxon>Trichocomaceae</taxon>
        <taxon>Talaromyces</taxon>
        <taxon>Talaromyces sect. Bacilispori</taxon>
    </lineage>
</organism>
<dbReference type="PROSITE" id="PS50030">
    <property type="entry name" value="UBA"/>
    <property type="match status" value="2"/>
</dbReference>
<dbReference type="FunFam" id="1.10.10.540:FF:000001">
    <property type="entry name" value="UV excision repair protein RAD23 B"/>
    <property type="match status" value="1"/>
</dbReference>
<dbReference type="GeneID" id="70248298"/>
<comment type="caution">
    <text evidence="9">The sequence shown here is derived from an EMBL/GenBank/DDBJ whole genome shotgun (WGS) entry which is preliminary data.</text>
</comment>
<feature type="compositionally biased region" description="Low complexity" evidence="6">
    <location>
        <begin position="59"/>
        <end position="119"/>
    </location>
</feature>
<dbReference type="SMART" id="SM00213">
    <property type="entry name" value="UBQ"/>
    <property type="match status" value="1"/>
</dbReference>
<dbReference type="Pfam" id="PF09280">
    <property type="entry name" value="XPC-binding"/>
    <property type="match status" value="1"/>
</dbReference>
<dbReference type="FunFam" id="1.10.8.10:FF:000003">
    <property type="entry name" value="UV excision repair protein RAD23 homolog"/>
    <property type="match status" value="1"/>
</dbReference>
<dbReference type="InterPro" id="IPR015940">
    <property type="entry name" value="UBA"/>
</dbReference>
<dbReference type="PRINTS" id="PR01839">
    <property type="entry name" value="RAD23PROTEIN"/>
</dbReference>
<dbReference type="SMART" id="SM00727">
    <property type="entry name" value="STI1"/>
    <property type="match status" value="1"/>
</dbReference>
<feature type="region of interest" description="Disordered" evidence="6">
    <location>
        <begin position="173"/>
        <end position="202"/>
    </location>
</feature>
<evidence type="ECO:0000256" key="1">
    <source>
        <dbReference type="ARBA" id="ARBA00022737"/>
    </source>
</evidence>
<evidence type="ECO:0000313" key="10">
    <source>
        <dbReference type="Proteomes" id="UP001201262"/>
    </source>
</evidence>
<dbReference type="NCBIfam" id="TIGR00601">
    <property type="entry name" value="rad23"/>
    <property type="match status" value="1"/>
</dbReference>
<sequence length="363" mass="38251">MKLTFRDLKQQKFTIEAEPTETVGQVKEKIAQEKGWEASQQKLIYSGESLQAKKPPKAAPSGGPSTPAKVAPAATPAAPAPSTAPAAPQVPSTPSPAGQAGQAASTADPAADPTTFNDPSALAMGPQGDAAVTQMEAMGFPRADIERAMRAAFFNPDRAIEYLLNGIPEDIQQEQQQARAAAASPEAGDASPAAHVPATTGGEEPVNLFEAAAQAGQGTGSRGARSGGAGAGAGEAGGLGNLDFLRNNPHFQQLRQLVQQQPQMLEPILQQVGAGNPQLAQLIGQNQEQFLQLLSEDIAEEGNELPPGTHEIRVTEEERDAIERLCRLGFSRDSVIQAYFACDKNEELAANFLFEQPDENDEQ</sequence>
<evidence type="ECO:0000256" key="5">
    <source>
        <dbReference type="RuleBase" id="RU367049"/>
    </source>
</evidence>
<dbReference type="GO" id="GO:0070628">
    <property type="term" value="F:proteasome binding"/>
    <property type="evidence" value="ECO:0007669"/>
    <property type="project" value="TreeGrafter"/>
</dbReference>
<dbReference type="CDD" id="cd14280">
    <property type="entry name" value="UBA1_Rad23_like"/>
    <property type="match status" value="1"/>
</dbReference>
<dbReference type="Gene3D" id="1.10.10.540">
    <property type="entry name" value="XPC-binding domain"/>
    <property type="match status" value="1"/>
</dbReference>
<evidence type="ECO:0000256" key="3">
    <source>
        <dbReference type="ARBA" id="ARBA00023204"/>
    </source>
</evidence>
<keyword evidence="5" id="KW-0963">Cytoplasm</keyword>
<evidence type="ECO:0000256" key="4">
    <source>
        <dbReference type="ARBA" id="ARBA00023242"/>
    </source>
</evidence>
<dbReference type="Pfam" id="PF00240">
    <property type="entry name" value="ubiquitin"/>
    <property type="match status" value="1"/>
</dbReference>
<feature type="compositionally biased region" description="Low complexity" evidence="6">
    <location>
        <begin position="173"/>
        <end position="194"/>
    </location>
</feature>
<dbReference type="SMART" id="SM00165">
    <property type="entry name" value="UBA"/>
    <property type="match status" value="2"/>
</dbReference>
<feature type="domain" description="Ubiquitin-like" evidence="8">
    <location>
        <begin position="1"/>
        <end position="55"/>
    </location>
</feature>
<keyword evidence="10" id="KW-1185">Reference proteome</keyword>
<dbReference type="InterPro" id="IPR036353">
    <property type="entry name" value="XPC-bd_sf"/>
</dbReference>
<keyword evidence="4 5" id="KW-0539">Nucleus</keyword>
<dbReference type="Gene3D" id="3.10.20.90">
    <property type="entry name" value="Phosphatidylinositol 3-kinase Catalytic Subunit, Chain A, domain 1"/>
    <property type="match status" value="1"/>
</dbReference>
<feature type="region of interest" description="Disordered" evidence="6">
    <location>
        <begin position="46"/>
        <end position="127"/>
    </location>
</feature>
<dbReference type="AlphaFoldDB" id="A0AAD4Q1T8"/>
<evidence type="ECO:0000256" key="6">
    <source>
        <dbReference type="SAM" id="MobiDB-lite"/>
    </source>
</evidence>
<proteinExistence type="inferred from homology"/>
<comment type="subcellular location">
    <subcellularLocation>
        <location evidence="5">Nucleus</location>
    </subcellularLocation>
    <subcellularLocation>
        <location evidence="5">Cytoplasm</location>
    </subcellularLocation>
</comment>
<feature type="domain" description="UBA" evidence="7">
    <location>
        <begin position="126"/>
        <end position="166"/>
    </location>
</feature>
<evidence type="ECO:0000313" key="9">
    <source>
        <dbReference type="EMBL" id="KAH8702589.1"/>
    </source>
</evidence>
<dbReference type="PANTHER" id="PTHR10621">
    <property type="entry name" value="UV EXCISION REPAIR PROTEIN RAD23"/>
    <property type="match status" value="1"/>
</dbReference>
<dbReference type="PANTHER" id="PTHR10621:SF0">
    <property type="entry name" value="UV EXCISION REPAIR PROTEIN RAD23"/>
    <property type="match status" value="1"/>
</dbReference>
<evidence type="ECO:0000259" key="7">
    <source>
        <dbReference type="PROSITE" id="PS50030"/>
    </source>
</evidence>
<dbReference type="GO" id="GO:0006289">
    <property type="term" value="P:nucleotide-excision repair"/>
    <property type="evidence" value="ECO:0007669"/>
    <property type="project" value="UniProtKB-UniRule"/>
</dbReference>
<dbReference type="SUPFAM" id="SSF54236">
    <property type="entry name" value="Ubiquitin-like"/>
    <property type="match status" value="1"/>
</dbReference>
<evidence type="ECO:0000256" key="2">
    <source>
        <dbReference type="ARBA" id="ARBA00022763"/>
    </source>
</evidence>
<dbReference type="Gene3D" id="1.10.8.10">
    <property type="entry name" value="DNA helicase RuvA subunit, C-terminal domain"/>
    <property type="match status" value="2"/>
</dbReference>
<dbReference type="CDD" id="cd14281">
    <property type="entry name" value="UBA2_Rad23_like"/>
    <property type="match status" value="1"/>
</dbReference>
<keyword evidence="2 5" id="KW-0227">DNA damage</keyword>
<dbReference type="PROSITE" id="PS50053">
    <property type="entry name" value="UBIQUITIN_2"/>
    <property type="match status" value="1"/>
</dbReference>
<protein>
    <recommendedName>
        <fullName evidence="5">UV excision repair protein RAD23</fullName>
    </recommendedName>
</protein>
<dbReference type="GO" id="GO:0005829">
    <property type="term" value="C:cytosol"/>
    <property type="evidence" value="ECO:0007669"/>
    <property type="project" value="TreeGrafter"/>
</dbReference>
<dbReference type="GO" id="GO:0043130">
    <property type="term" value="F:ubiquitin binding"/>
    <property type="evidence" value="ECO:0007669"/>
    <property type="project" value="UniProtKB-UniRule"/>
</dbReference>
<dbReference type="SUPFAM" id="SSF46934">
    <property type="entry name" value="UBA-like"/>
    <property type="match status" value="2"/>
</dbReference>
<name>A0AAD4Q1T8_9EURO</name>
<dbReference type="RefSeq" id="XP_046075965.1">
    <property type="nucleotide sequence ID" value="XM_046218011.1"/>
</dbReference>
<dbReference type="Proteomes" id="UP001201262">
    <property type="component" value="Unassembled WGS sequence"/>
</dbReference>
<dbReference type="InterPro" id="IPR009060">
    <property type="entry name" value="UBA-like_sf"/>
</dbReference>
<gene>
    <name evidence="9" type="ORF">BGW36DRAFT_395201</name>
</gene>
<accession>A0AAD4Q1T8</accession>
<reference evidence="9" key="1">
    <citation type="submission" date="2021-12" db="EMBL/GenBank/DDBJ databases">
        <title>Convergent genome expansion in fungi linked to evolution of root-endophyte symbiosis.</title>
        <authorList>
            <consortium name="DOE Joint Genome Institute"/>
            <person name="Ke Y.-H."/>
            <person name="Bonito G."/>
            <person name="Liao H.-L."/>
            <person name="Looney B."/>
            <person name="Rojas-Flechas A."/>
            <person name="Nash J."/>
            <person name="Hameed K."/>
            <person name="Schadt C."/>
            <person name="Martin F."/>
            <person name="Crous P.W."/>
            <person name="Miettinen O."/>
            <person name="Magnuson J.K."/>
            <person name="Labbe J."/>
            <person name="Jacobson D."/>
            <person name="Doktycz M.J."/>
            <person name="Veneault-Fourrey C."/>
            <person name="Kuo A."/>
            <person name="Mondo S."/>
            <person name="Calhoun S."/>
            <person name="Riley R."/>
            <person name="Ohm R."/>
            <person name="LaButti K."/>
            <person name="Andreopoulos B."/>
            <person name="Pangilinan J."/>
            <person name="Nolan M."/>
            <person name="Tritt A."/>
            <person name="Clum A."/>
            <person name="Lipzen A."/>
            <person name="Daum C."/>
            <person name="Barry K."/>
            <person name="Grigoriev I.V."/>
            <person name="Vilgalys R."/>
        </authorList>
    </citation>
    <scope>NUCLEOTIDE SEQUENCE</scope>
    <source>
        <strain evidence="9">PMI_201</strain>
    </source>
</reference>
<feature type="domain" description="UBA" evidence="7">
    <location>
        <begin position="315"/>
        <end position="356"/>
    </location>
</feature>
<dbReference type="Pfam" id="PF00627">
    <property type="entry name" value="UBA"/>
    <property type="match status" value="2"/>
</dbReference>
<evidence type="ECO:0000259" key="8">
    <source>
        <dbReference type="PROSITE" id="PS50053"/>
    </source>
</evidence>
<dbReference type="GO" id="GO:0005654">
    <property type="term" value="C:nucleoplasm"/>
    <property type="evidence" value="ECO:0007669"/>
    <property type="project" value="TreeGrafter"/>
</dbReference>
<keyword evidence="1" id="KW-0677">Repeat</keyword>
<dbReference type="GO" id="GO:0031593">
    <property type="term" value="F:polyubiquitin modification-dependent protein binding"/>
    <property type="evidence" value="ECO:0007669"/>
    <property type="project" value="UniProtKB-UniRule"/>
</dbReference>
<dbReference type="InterPro" id="IPR029071">
    <property type="entry name" value="Ubiquitin-like_domsf"/>
</dbReference>
<dbReference type="FunFam" id="1.10.8.10:FF:000002">
    <property type="entry name" value="UV excision repair protein RAD23 homolog"/>
    <property type="match status" value="1"/>
</dbReference>
<dbReference type="CDD" id="cd01805">
    <property type="entry name" value="Ubl_Rad23"/>
    <property type="match status" value="1"/>
</dbReference>
<dbReference type="EMBL" id="JAJTJA010000003">
    <property type="protein sequence ID" value="KAH8702589.1"/>
    <property type="molecule type" value="Genomic_DNA"/>
</dbReference>
<dbReference type="InterPro" id="IPR004806">
    <property type="entry name" value="Rad23"/>
</dbReference>
<dbReference type="InterPro" id="IPR015360">
    <property type="entry name" value="XPC-bd"/>
</dbReference>
<dbReference type="GO" id="GO:0003684">
    <property type="term" value="F:damaged DNA binding"/>
    <property type="evidence" value="ECO:0007669"/>
    <property type="project" value="UniProtKB-UniRule"/>
</dbReference>
<keyword evidence="3 5" id="KW-0234">DNA repair</keyword>
<dbReference type="InterPro" id="IPR006636">
    <property type="entry name" value="STI1_HS-bd"/>
</dbReference>
<dbReference type="SUPFAM" id="SSF101238">
    <property type="entry name" value="XPC-binding domain"/>
    <property type="match status" value="1"/>
</dbReference>
<comment type="similarity">
    <text evidence="5">Belongs to the RAD23 family.</text>
</comment>
<dbReference type="InterPro" id="IPR000626">
    <property type="entry name" value="Ubiquitin-like_dom"/>
</dbReference>
<dbReference type="GO" id="GO:0043161">
    <property type="term" value="P:proteasome-mediated ubiquitin-dependent protein catabolic process"/>
    <property type="evidence" value="ECO:0007669"/>
    <property type="project" value="UniProtKB-UniRule"/>
</dbReference>
<comment type="function">
    <text evidence="5">Multiubiquitin chain receptor involved in modulation of proteasomal degradation. Involved in nucleotide excision repair.</text>
</comment>